<comment type="caution">
    <text evidence="1">The sequence shown here is derived from an EMBL/GenBank/DDBJ whole genome shotgun (WGS) entry which is preliminary data.</text>
</comment>
<evidence type="ECO:0008006" key="3">
    <source>
        <dbReference type="Google" id="ProtNLM"/>
    </source>
</evidence>
<evidence type="ECO:0000313" key="1">
    <source>
        <dbReference type="EMBL" id="KDM91187.1"/>
    </source>
</evidence>
<dbReference type="AlphaFoldDB" id="A0A066RU50"/>
<dbReference type="GO" id="GO:0008081">
    <property type="term" value="F:phosphoric diester hydrolase activity"/>
    <property type="evidence" value="ECO:0007669"/>
    <property type="project" value="InterPro"/>
</dbReference>
<reference evidence="1 2" key="1">
    <citation type="submission" date="2014-04" db="EMBL/GenBank/DDBJ databases">
        <title>Draft genome sequence of Photobacterium halotolerans S2753: a solonamide, ngercheumicin and holomycin producer.</title>
        <authorList>
            <person name="Machado H.R."/>
            <person name="Gram L."/>
        </authorList>
    </citation>
    <scope>NUCLEOTIDE SEQUENCE [LARGE SCALE GENOMIC DNA]</scope>
    <source>
        <strain evidence="1 2">S2753</strain>
    </source>
</reference>
<dbReference type="RefSeq" id="WP_036753443.1">
    <property type="nucleotide sequence ID" value="NZ_JAGSGC010000009.1"/>
</dbReference>
<protein>
    <recommendedName>
        <fullName evidence="3">GP-PDE domain-containing protein</fullName>
    </recommendedName>
</protein>
<dbReference type="Proteomes" id="UP000027192">
    <property type="component" value="Unassembled WGS sequence"/>
</dbReference>
<dbReference type="EMBL" id="JMIB01000026">
    <property type="protein sequence ID" value="KDM91187.1"/>
    <property type="molecule type" value="Genomic_DNA"/>
</dbReference>
<dbReference type="GO" id="GO:0006629">
    <property type="term" value="P:lipid metabolic process"/>
    <property type="evidence" value="ECO:0007669"/>
    <property type="project" value="InterPro"/>
</dbReference>
<name>A0A066RU50_9GAMM</name>
<organism evidence="1 2">
    <name type="scientific">Photobacterium galatheae</name>
    <dbReference type="NCBI Taxonomy" id="1654360"/>
    <lineage>
        <taxon>Bacteria</taxon>
        <taxon>Pseudomonadati</taxon>
        <taxon>Pseudomonadota</taxon>
        <taxon>Gammaproteobacteria</taxon>
        <taxon>Vibrionales</taxon>
        <taxon>Vibrionaceae</taxon>
        <taxon>Photobacterium</taxon>
    </lineage>
</organism>
<sequence>MNPMILLIPALFLFYAIQSFASNHAWLFAHRANSPASVNHAIDDGLNAIEIDITHASEISPRIRCSREEWCAYHRGDQKAYNLSEVLNIANTGTGNNGARENKIGAVWLDIKSGHRSEAEYQSLIHLVYHTLGTGDGTLRKFWGVWPISQLNTVYTEVVRKDISRFQRQQESTFLIEVDSNRDSNTAADTCKTWGIQCGLSAGNPFLGALGTHTGPSWDMNNLNYLSGDIEHKTHINAVFLWTLNWDGPYEDDMVRLLFGHRRYWEYLAGFNWQCGQEGNGVIIGPINSVYAESFCTEDNPNDACSVSMASVYSGPNRLGDRYSDIGQPRNAYASQNAFNCNAYDSVDSGL</sequence>
<accession>A0A066RU50</accession>
<proteinExistence type="predicted"/>
<dbReference type="Gene3D" id="3.20.20.190">
    <property type="entry name" value="Phosphatidylinositol (PI) phosphodiesterase"/>
    <property type="match status" value="1"/>
</dbReference>
<dbReference type="InterPro" id="IPR017946">
    <property type="entry name" value="PLC-like_Pdiesterase_TIM-brl"/>
</dbReference>
<gene>
    <name evidence="1" type="ORF">EA58_13645</name>
</gene>
<evidence type="ECO:0000313" key="2">
    <source>
        <dbReference type="Proteomes" id="UP000027192"/>
    </source>
</evidence>
<keyword evidence="2" id="KW-1185">Reference proteome</keyword>